<dbReference type="Proteomes" id="UP000238083">
    <property type="component" value="Unassembled WGS sequence"/>
</dbReference>
<name>A0A2T0QUT6_9ACTN</name>
<dbReference type="GO" id="GO:0004305">
    <property type="term" value="F:ethanolamine kinase activity"/>
    <property type="evidence" value="ECO:0007669"/>
    <property type="project" value="TreeGrafter"/>
</dbReference>
<keyword evidence="4" id="KW-1185">Reference proteome</keyword>
<dbReference type="SUPFAM" id="SSF56112">
    <property type="entry name" value="Protein kinase-like (PK-like)"/>
    <property type="match status" value="1"/>
</dbReference>
<keyword evidence="3" id="KW-0808">Transferase</keyword>
<dbReference type="PANTHER" id="PTHR22603:SF66">
    <property type="entry name" value="ETHANOLAMINE KINASE"/>
    <property type="match status" value="1"/>
</dbReference>
<keyword evidence="3" id="KW-0418">Kinase</keyword>
<dbReference type="Gene3D" id="3.30.200.20">
    <property type="entry name" value="Phosphorylase Kinase, domain 1"/>
    <property type="match status" value="1"/>
</dbReference>
<evidence type="ECO:0000256" key="1">
    <source>
        <dbReference type="SAM" id="MobiDB-lite"/>
    </source>
</evidence>
<evidence type="ECO:0000313" key="3">
    <source>
        <dbReference type="EMBL" id="PRY08931.1"/>
    </source>
</evidence>
<evidence type="ECO:0000259" key="2">
    <source>
        <dbReference type="Pfam" id="PF01636"/>
    </source>
</evidence>
<dbReference type="Gene3D" id="3.90.1200.10">
    <property type="match status" value="1"/>
</dbReference>
<comment type="caution">
    <text evidence="3">The sequence shown here is derived from an EMBL/GenBank/DDBJ whole genome shotgun (WGS) entry which is preliminary data.</text>
</comment>
<dbReference type="Pfam" id="PF01636">
    <property type="entry name" value="APH"/>
    <property type="match status" value="1"/>
</dbReference>
<organism evidence="3 4">
    <name type="scientific">Kineococcus rhizosphaerae</name>
    <dbReference type="NCBI Taxonomy" id="559628"/>
    <lineage>
        <taxon>Bacteria</taxon>
        <taxon>Bacillati</taxon>
        <taxon>Actinomycetota</taxon>
        <taxon>Actinomycetes</taxon>
        <taxon>Kineosporiales</taxon>
        <taxon>Kineosporiaceae</taxon>
        <taxon>Kineococcus</taxon>
    </lineage>
</organism>
<dbReference type="AlphaFoldDB" id="A0A2T0QUT6"/>
<protein>
    <submittedName>
        <fullName evidence="3">Thiamine kinase-like enzyme</fullName>
    </submittedName>
</protein>
<proteinExistence type="predicted"/>
<gene>
    <name evidence="3" type="ORF">CLV37_1228</name>
</gene>
<dbReference type="OrthoDB" id="179763at2"/>
<dbReference type="GO" id="GO:0005737">
    <property type="term" value="C:cytoplasm"/>
    <property type="evidence" value="ECO:0007669"/>
    <property type="project" value="TreeGrafter"/>
</dbReference>
<dbReference type="PANTHER" id="PTHR22603">
    <property type="entry name" value="CHOLINE/ETHANOALAMINE KINASE"/>
    <property type="match status" value="1"/>
</dbReference>
<accession>A0A2T0QUT6</accession>
<dbReference type="GO" id="GO:0006646">
    <property type="term" value="P:phosphatidylethanolamine biosynthetic process"/>
    <property type="evidence" value="ECO:0007669"/>
    <property type="project" value="TreeGrafter"/>
</dbReference>
<feature type="region of interest" description="Disordered" evidence="1">
    <location>
        <begin position="1"/>
        <end position="25"/>
    </location>
</feature>
<feature type="domain" description="Aminoglycoside phosphotransferase" evidence="2">
    <location>
        <begin position="53"/>
        <end position="268"/>
    </location>
</feature>
<dbReference type="EMBL" id="PVZF01000022">
    <property type="protein sequence ID" value="PRY08931.1"/>
    <property type="molecule type" value="Genomic_DNA"/>
</dbReference>
<sequence>MPEDLTVTTTEPLRSPHLPASTHFSEDVSDDIRAQTLDVLGRWDLPELTGPLTVTRLSGGASNVNLRIDGAAGSWALRLCALDATRWGVSRSAAIVAQRDAAALGLAPDIIACSPDEGHFLSAFTTGATVTSQYVRDAALIPLVARTLSDLKLGSTNSRWFSPFDDLRTFVEFADAEASLPEGTQELLGAVLRIEALFQTRKPPVGFCHSDLVPQNFIQDAPDHLVMVDFDYAGNGWVAFELASFACQAELTPAETEELVLAYDPAADDAQRARLELMRLVAGVRDGAWALMAEPLLGTQTTPLDGWTYQKYAANNFNQARAVIESGRFEDFLRAARSVTAHARF</sequence>
<feature type="compositionally biased region" description="Polar residues" evidence="1">
    <location>
        <begin position="1"/>
        <end position="12"/>
    </location>
</feature>
<reference evidence="3 4" key="1">
    <citation type="submission" date="2018-03" db="EMBL/GenBank/DDBJ databases">
        <title>Genomic Encyclopedia of Archaeal and Bacterial Type Strains, Phase II (KMG-II): from individual species to whole genera.</title>
        <authorList>
            <person name="Goeker M."/>
        </authorList>
    </citation>
    <scope>NUCLEOTIDE SEQUENCE [LARGE SCALE GENOMIC DNA]</scope>
    <source>
        <strain evidence="3 4">DSM 19711</strain>
    </source>
</reference>
<evidence type="ECO:0000313" key="4">
    <source>
        <dbReference type="Proteomes" id="UP000238083"/>
    </source>
</evidence>
<dbReference type="InterPro" id="IPR002575">
    <property type="entry name" value="Aminoglycoside_PTrfase"/>
</dbReference>
<dbReference type="InterPro" id="IPR011009">
    <property type="entry name" value="Kinase-like_dom_sf"/>
</dbReference>